<comment type="caution">
    <text evidence="1">The sequence shown here is derived from an EMBL/GenBank/DDBJ whole genome shotgun (WGS) entry which is preliminary data.</text>
</comment>
<keyword evidence="2" id="KW-1185">Reference proteome</keyword>
<reference evidence="1 2" key="1">
    <citation type="submission" date="2024-04" db="EMBL/GenBank/DDBJ databases">
        <title>Tritrichomonas musculus Genome.</title>
        <authorList>
            <person name="Alves-Ferreira E."/>
            <person name="Grigg M."/>
            <person name="Lorenzi H."/>
            <person name="Galac M."/>
        </authorList>
    </citation>
    <scope>NUCLEOTIDE SEQUENCE [LARGE SCALE GENOMIC DNA]</scope>
    <source>
        <strain evidence="1 2">EAF2021</strain>
    </source>
</reference>
<proteinExistence type="predicted"/>
<protein>
    <submittedName>
        <fullName evidence="1">Uncharacterized protein</fullName>
    </submittedName>
</protein>
<dbReference type="EMBL" id="JAPFFF010000066">
    <property type="protein sequence ID" value="KAK8836403.1"/>
    <property type="molecule type" value="Genomic_DNA"/>
</dbReference>
<sequence>MSKRVPKSKRLQVINKWLRGIEDDVYEVYPTRTEGKYIVRPRKEPLVRTSAASSEAVQECLSVTEPEPETEPELETKPECLSVAKPECLSVAKPECLSVAKPKIKRPPIIQPQYDPTINIEILNQLKLLGEEIKSKREKKEQKRMIKEVVHKQLTKPRREINYNYTDPQYIQPPNIEPQQINETECLSVTEPECLGETNRPTYRRRNTIFSDIL</sequence>
<dbReference type="Proteomes" id="UP001470230">
    <property type="component" value="Unassembled WGS sequence"/>
</dbReference>
<organism evidence="1 2">
    <name type="scientific">Tritrichomonas musculus</name>
    <dbReference type="NCBI Taxonomy" id="1915356"/>
    <lineage>
        <taxon>Eukaryota</taxon>
        <taxon>Metamonada</taxon>
        <taxon>Parabasalia</taxon>
        <taxon>Tritrichomonadida</taxon>
        <taxon>Tritrichomonadidae</taxon>
        <taxon>Tritrichomonas</taxon>
    </lineage>
</organism>
<gene>
    <name evidence="1" type="ORF">M9Y10_039746</name>
</gene>
<evidence type="ECO:0000313" key="1">
    <source>
        <dbReference type="EMBL" id="KAK8836403.1"/>
    </source>
</evidence>
<accession>A0ABR2GRZ8</accession>
<name>A0ABR2GRZ8_9EUKA</name>
<evidence type="ECO:0000313" key="2">
    <source>
        <dbReference type="Proteomes" id="UP001470230"/>
    </source>
</evidence>